<organism evidence="10">
    <name type="scientific">uncultured Caudovirales phage</name>
    <dbReference type="NCBI Taxonomy" id="2100421"/>
    <lineage>
        <taxon>Viruses</taxon>
        <taxon>Duplodnaviria</taxon>
        <taxon>Heunggongvirae</taxon>
        <taxon>Uroviricota</taxon>
        <taxon>Caudoviricetes</taxon>
        <taxon>Peduoviridae</taxon>
        <taxon>Maltschvirus</taxon>
        <taxon>Maltschvirus maltsch</taxon>
    </lineage>
</organism>
<evidence type="ECO:0000256" key="1">
    <source>
        <dbReference type="ARBA" id="ARBA00001946"/>
    </source>
</evidence>
<dbReference type="InterPro" id="IPR005835">
    <property type="entry name" value="NTP_transferase_dom"/>
</dbReference>
<evidence type="ECO:0000313" key="10">
    <source>
        <dbReference type="EMBL" id="CAB4124303.1"/>
    </source>
</evidence>
<dbReference type="GO" id="GO:0008879">
    <property type="term" value="F:glucose-1-phosphate thymidylyltransferase activity"/>
    <property type="evidence" value="ECO:0007669"/>
    <property type="project" value="UniProtKB-EC"/>
</dbReference>
<keyword evidence="4" id="KW-0808">Transferase</keyword>
<accession>A0A6J5KTI2</accession>
<evidence type="ECO:0000256" key="4">
    <source>
        <dbReference type="ARBA" id="ARBA00022679"/>
    </source>
</evidence>
<keyword evidence="6" id="KW-0479">Metal-binding</keyword>
<evidence type="ECO:0000256" key="2">
    <source>
        <dbReference type="ARBA" id="ARBA00010480"/>
    </source>
</evidence>
<comment type="catalytic activity">
    <reaction evidence="8">
        <text>dTTP + alpha-D-glucose 1-phosphate + H(+) = dTDP-alpha-D-glucose + diphosphate</text>
        <dbReference type="Rhea" id="RHEA:15225"/>
        <dbReference type="ChEBI" id="CHEBI:15378"/>
        <dbReference type="ChEBI" id="CHEBI:33019"/>
        <dbReference type="ChEBI" id="CHEBI:37568"/>
        <dbReference type="ChEBI" id="CHEBI:57477"/>
        <dbReference type="ChEBI" id="CHEBI:58601"/>
        <dbReference type="EC" id="2.7.7.24"/>
    </reaction>
</comment>
<evidence type="ECO:0000256" key="7">
    <source>
        <dbReference type="ARBA" id="ARBA00022842"/>
    </source>
</evidence>
<sequence>MSKKTLGIILAAGKSSRLYPATLAATKQVLPIYDKPLVYYPLSTLMLAGVREFVLISTPQEKPIFQALFKDCEETMGIKMYYGVQNNSNGIADAFNVVMETLHGSINVYDRYALILGDNIFYGATMSGQIRDANEHTGATIFATKVSDPERFGIVELNGKVAVSLEEKPETPKSNLAVTGLYFYPQDVFDRVYRLKPSLRGELEITDLNREYLNSNDLTVIKLARGVVWFDTGTPDSMLDASNIIQTLQKRQNILIGSPHEVAYNNGWINQEQLFRTITVCNKTEYGSLLANLLSNE</sequence>
<evidence type="ECO:0000256" key="6">
    <source>
        <dbReference type="ARBA" id="ARBA00022723"/>
    </source>
</evidence>
<comment type="similarity">
    <text evidence="2">Belongs to the glucose-1-phosphate thymidylyltransferase family.</text>
</comment>
<evidence type="ECO:0000256" key="5">
    <source>
        <dbReference type="ARBA" id="ARBA00022695"/>
    </source>
</evidence>
<reference evidence="10" key="1">
    <citation type="submission" date="2020-04" db="EMBL/GenBank/DDBJ databases">
        <authorList>
            <person name="Chiriac C."/>
            <person name="Salcher M."/>
            <person name="Ghai R."/>
            <person name="Kavagutti S V."/>
        </authorList>
    </citation>
    <scope>NUCLEOTIDE SEQUENCE</scope>
</reference>
<keyword evidence="5" id="KW-0548">Nucleotidyltransferase</keyword>
<dbReference type="PANTHER" id="PTHR43532:SF1">
    <property type="entry name" value="GLUCOSE-1-PHOSPHATE THYMIDYLYLTRANSFERASE 1"/>
    <property type="match status" value="1"/>
</dbReference>
<comment type="cofactor">
    <cofactor evidence="1">
        <name>Mg(2+)</name>
        <dbReference type="ChEBI" id="CHEBI:18420"/>
    </cofactor>
</comment>
<dbReference type="GO" id="GO:0046872">
    <property type="term" value="F:metal ion binding"/>
    <property type="evidence" value="ECO:0007669"/>
    <property type="project" value="UniProtKB-KW"/>
</dbReference>
<proteinExistence type="inferred from homology"/>
<evidence type="ECO:0000256" key="8">
    <source>
        <dbReference type="ARBA" id="ARBA00049336"/>
    </source>
</evidence>
<gene>
    <name evidence="10" type="ORF">UFOVP49_141</name>
</gene>
<evidence type="ECO:0000259" key="9">
    <source>
        <dbReference type="Pfam" id="PF00483"/>
    </source>
</evidence>
<keyword evidence="7" id="KW-0460">Magnesium</keyword>
<evidence type="ECO:0000256" key="3">
    <source>
        <dbReference type="ARBA" id="ARBA00012461"/>
    </source>
</evidence>
<dbReference type="SUPFAM" id="SSF53448">
    <property type="entry name" value="Nucleotide-diphospho-sugar transferases"/>
    <property type="match status" value="1"/>
</dbReference>
<dbReference type="InterPro" id="IPR005907">
    <property type="entry name" value="G1P_thy_trans_s"/>
</dbReference>
<dbReference type="EC" id="2.7.7.24" evidence="3"/>
<dbReference type="Gene3D" id="3.90.550.10">
    <property type="entry name" value="Spore Coat Polysaccharide Biosynthesis Protein SpsA, Chain A"/>
    <property type="match status" value="1"/>
</dbReference>
<name>A0A6J5KTI2_9CAUD</name>
<dbReference type="EMBL" id="LR796178">
    <property type="protein sequence ID" value="CAB4124303.1"/>
    <property type="molecule type" value="Genomic_DNA"/>
</dbReference>
<protein>
    <recommendedName>
        <fullName evidence="3">glucose-1-phosphate thymidylyltransferase</fullName>
        <ecNumber evidence="3">2.7.7.24</ecNumber>
    </recommendedName>
</protein>
<feature type="domain" description="Nucleotidyl transferase" evidence="9">
    <location>
        <begin position="7"/>
        <end position="245"/>
    </location>
</feature>
<dbReference type="InterPro" id="IPR029044">
    <property type="entry name" value="Nucleotide-diphossugar_trans"/>
</dbReference>
<dbReference type="PANTHER" id="PTHR43532">
    <property type="entry name" value="GLUCOSE-1-PHOSPHATE THYMIDYLYLTRANSFERASE"/>
    <property type="match status" value="1"/>
</dbReference>
<dbReference type="Pfam" id="PF00483">
    <property type="entry name" value="NTP_transferase"/>
    <property type="match status" value="1"/>
</dbReference>